<dbReference type="Proteomes" id="UP000778970">
    <property type="component" value="Unassembled WGS sequence"/>
</dbReference>
<dbReference type="InterPro" id="IPR036520">
    <property type="entry name" value="UPF0759_sf"/>
</dbReference>
<sequence>MARAFVGTSGWSYDNWVGPFYPEKLPRNQWLTHYAQHLGTVELNASFYRLPMGNMLKGWVKRTPEDFRFSVKAWQQLTHRKRLKDCGDQIRVFFERMEPLADRTAAVLFQLPPKMPLDTERLEGFLQQLPAGTRAAFEFRDPRWHVRPIYDVLEHHNAAFVPFELADERAPAVATADFVYLRLHGRNAKYRGRYGHAQLIPWADWLKEQMHAGRDAFVFFDNTDQQDDAVRDALEMRKMLST</sequence>
<protein>
    <submittedName>
        <fullName evidence="1">DUF72 domain-containing protein</fullName>
    </submittedName>
</protein>
<dbReference type="InterPro" id="IPR002763">
    <property type="entry name" value="DUF72"/>
</dbReference>
<accession>A0A934V0W9</accession>
<gene>
    <name evidence="1" type="ORF">CKO21_11900</name>
</gene>
<dbReference type="Pfam" id="PF01904">
    <property type="entry name" value="DUF72"/>
    <property type="match status" value="1"/>
</dbReference>
<dbReference type="EMBL" id="NRRE01000026">
    <property type="protein sequence ID" value="MBK1697945.1"/>
    <property type="molecule type" value="Genomic_DNA"/>
</dbReference>
<reference evidence="1" key="2">
    <citation type="journal article" date="2020" name="Microorganisms">
        <title>Osmotic Adaptation and Compatible Solute Biosynthesis of Phototrophic Bacteria as Revealed from Genome Analyses.</title>
        <authorList>
            <person name="Imhoff J.F."/>
            <person name="Rahn T."/>
            <person name="Kunzel S."/>
            <person name="Keller A."/>
            <person name="Neulinger S.C."/>
        </authorList>
    </citation>
    <scope>NUCLEOTIDE SEQUENCE</scope>
    <source>
        <strain evidence="1">DSM 9154</strain>
    </source>
</reference>
<evidence type="ECO:0000313" key="2">
    <source>
        <dbReference type="Proteomes" id="UP000778970"/>
    </source>
</evidence>
<dbReference type="AlphaFoldDB" id="A0A934V0W9"/>
<dbReference type="Gene3D" id="3.20.20.410">
    <property type="entry name" value="Protein of unknown function UPF0759"/>
    <property type="match status" value="1"/>
</dbReference>
<organism evidence="1 2">
    <name type="scientific">Rhodovibrio salinarum</name>
    <dbReference type="NCBI Taxonomy" id="1087"/>
    <lineage>
        <taxon>Bacteria</taxon>
        <taxon>Pseudomonadati</taxon>
        <taxon>Pseudomonadota</taxon>
        <taxon>Alphaproteobacteria</taxon>
        <taxon>Rhodospirillales</taxon>
        <taxon>Rhodovibrionaceae</taxon>
        <taxon>Rhodovibrio</taxon>
    </lineage>
</organism>
<name>A0A934V0W9_9PROT</name>
<dbReference type="RefSeq" id="WP_027288883.1">
    <property type="nucleotide sequence ID" value="NZ_NRRE01000026.1"/>
</dbReference>
<proteinExistence type="predicted"/>
<dbReference type="SUPFAM" id="SSF117396">
    <property type="entry name" value="TM1631-like"/>
    <property type="match status" value="1"/>
</dbReference>
<dbReference type="PANTHER" id="PTHR30348">
    <property type="entry name" value="UNCHARACTERIZED PROTEIN YECE"/>
    <property type="match status" value="1"/>
</dbReference>
<reference evidence="1" key="1">
    <citation type="submission" date="2017-08" db="EMBL/GenBank/DDBJ databases">
        <authorList>
            <person name="Imhoff J.F."/>
            <person name="Rahn T."/>
            <person name="Kuenzel S."/>
            <person name="Neulinger S.C."/>
        </authorList>
    </citation>
    <scope>NUCLEOTIDE SEQUENCE</scope>
    <source>
        <strain evidence="1">DSM 9154</strain>
    </source>
</reference>
<evidence type="ECO:0000313" key="1">
    <source>
        <dbReference type="EMBL" id="MBK1697945.1"/>
    </source>
</evidence>
<dbReference type="PANTHER" id="PTHR30348:SF4">
    <property type="entry name" value="DUF72 DOMAIN-CONTAINING PROTEIN"/>
    <property type="match status" value="1"/>
</dbReference>
<keyword evidence="2" id="KW-1185">Reference proteome</keyword>
<comment type="caution">
    <text evidence="1">The sequence shown here is derived from an EMBL/GenBank/DDBJ whole genome shotgun (WGS) entry which is preliminary data.</text>
</comment>